<name>Q1IL70_KORVE</name>
<dbReference type="EnsemblBacteria" id="ABF42380">
    <property type="protein sequence ID" value="ABF42380"/>
    <property type="gene ID" value="Acid345_3379"/>
</dbReference>
<dbReference type="KEGG" id="aba:Acid345_3379"/>
<keyword evidence="2" id="KW-1185">Reference proteome</keyword>
<dbReference type="STRING" id="204669.Acid345_3379"/>
<protein>
    <submittedName>
        <fullName evidence="1">Uncharacterized protein</fullName>
    </submittedName>
</protein>
<dbReference type="Proteomes" id="UP000002432">
    <property type="component" value="Chromosome"/>
</dbReference>
<evidence type="ECO:0000313" key="2">
    <source>
        <dbReference type="Proteomes" id="UP000002432"/>
    </source>
</evidence>
<evidence type="ECO:0000313" key="1">
    <source>
        <dbReference type="EMBL" id="ABF42380.1"/>
    </source>
</evidence>
<dbReference type="RefSeq" id="WP_011524179.1">
    <property type="nucleotide sequence ID" value="NC_008009.1"/>
</dbReference>
<organism evidence="1 2">
    <name type="scientific">Koribacter versatilis (strain Ellin345)</name>
    <dbReference type="NCBI Taxonomy" id="204669"/>
    <lineage>
        <taxon>Bacteria</taxon>
        <taxon>Pseudomonadati</taxon>
        <taxon>Acidobacteriota</taxon>
        <taxon>Terriglobia</taxon>
        <taxon>Terriglobales</taxon>
        <taxon>Candidatus Korobacteraceae</taxon>
        <taxon>Candidatus Korobacter</taxon>
    </lineage>
</organism>
<accession>Q1IL70</accession>
<sequence length="102" mass="11885">MPEIAEFREVQERVHRALERVVAQWFDSPAHVIGHDAVVECRRALRRAEKMGLVIGQREYSLALVTLELLCRELAQAKDSERFRHMMRVTNSVLIFLGRRDA</sequence>
<dbReference type="EMBL" id="CP000360">
    <property type="protein sequence ID" value="ABF42380.1"/>
    <property type="molecule type" value="Genomic_DNA"/>
</dbReference>
<proteinExistence type="predicted"/>
<gene>
    <name evidence="1" type="ordered locus">Acid345_3379</name>
</gene>
<dbReference type="HOGENOM" id="CLU_2273645_0_0_0"/>
<reference evidence="1 2" key="1">
    <citation type="journal article" date="2009" name="Appl. Environ. Microbiol.">
        <title>Three genomes from the phylum Acidobacteria provide insight into the lifestyles of these microorganisms in soils.</title>
        <authorList>
            <person name="Ward N.L."/>
            <person name="Challacombe J.F."/>
            <person name="Janssen P.H."/>
            <person name="Henrissat B."/>
            <person name="Coutinho P.M."/>
            <person name="Wu M."/>
            <person name="Xie G."/>
            <person name="Haft D.H."/>
            <person name="Sait M."/>
            <person name="Badger J."/>
            <person name="Barabote R.D."/>
            <person name="Bradley B."/>
            <person name="Brettin T.S."/>
            <person name="Brinkac L.M."/>
            <person name="Bruce D."/>
            <person name="Creasy T."/>
            <person name="Daugherty S.C."/>
            <person name="Davidsen T.M."/>
            <person name="DeBoy R.T."/>
            <person name="Detter J.C."/>
            <person name="Dodson R.J."/>
            <person name="Durkin A.S."/>
            <person name="Ganapathy A."/>
            <person name="Gwinn-Giglio M."/>
            <person name="Han C.S."/>
            <person name="Khouri H."/>
            <person name="Kiss H."/>
            <person name="Kothari S.P."/>
            <person name="Madupu R."/>
            <person name="Nelson K.E."/>
            <person name="Nelson W.C."/>
            <person name="Paulsen I."/>
            <person name="Penn K."/>
            <person name="Ren Q."/>
            <person name="Rosovitz M.J."/>
            <person name="Selengut J.D."/>
            <person name="Shrivastava S."/>
            <person name="Sullivan S.A."/>
            <person name="Tapia R."/>
            <person name="Thompson L.S."/>
            <person name="Watkins K.L."/>
            <person name="Yang Q."/>
            <person name="Yu C."/>
            <person name="Zafar N."/>
            <person name="Zhou L."/>
            <person name="Kuske C.R."/>
        </authorList>
    </citation>
    <scope>NUCLEOTIDE SEQUENCE [LARGE SCALE GENOMIC DNA]</scope>
    <source>
        <strain evidence="1 2">Ellin345</strain>
    </source>
</reference>
<dbReference type="AlphaFoldDB" id="Q1IL70"/>